<organism evidence="2 3">
    <name type="scientific">Actinoplanes philippinensis</name>
    <dbReference type="NCBI Taxonomy" id="35752"/>
    <lineage>
        <taxon>Bacteria</taxon>
        <taxon>Bacillati</taxon>
        <taxon>Actinomycetota</taxon>
        <taxon>Actinomycetes</taxon>
        <taxon>Micromonosporales</taxon>
        <taxon>Micromonosporaceae</taxon>
        <taxon>Actinoplanes</taxon>
    </lineage>
</organism>
<evidence type="ECO:0000313" key="3">
    <source>
        <dbReference type="Proteomes" id="UP000199645"/>
    </source>
</evidence>
<evidence type="ECO:0000313" key="2">
    <source>
        <dbReference type="EMBL" id="SFF45609.1"/>
    </source>
</evidence>
<proteinExistence type="predicted"/>
<feature type="transmembrane region" description="Helical" evidence="1">
    <location>
        <begin position="50"/>
        <end position="69"/>
    </location>
</feature>
<dbReference type="InterPro" id="IPR048136">
    <property type="entry name" value="STM3941-like"/>
</dbReference>
<feature type="transmembrane region" description="Helical" evidence="1">
    <location>
        <begin position="25"/>
        <end position="43"/>
    </location>
</feature>
<protein>
    <submittedName>
        <fullName evidence="2">Uncharacterized protein</fullName>
    </submittedName>
</protein>
<evidence type="ECO:0000256" key="1">
    <source>
        <dbReference type="SAM" id="Phobius"/>
    </source>
</evidence>
<gene>
    <name evidence="2" type="ORF">SAMN05421541_110476</name>
</gene>
<keyword evidence="1" id="KW-1133">Transmembrane helix</keyword>
<reference evidence="2 3" key="1">
    <citation type="submission" date="2016-10" db="EMBL/GenBank/DDBJ databases">
        <authorList>
            <person name="de Groot N.N."/>
        </authorList>
    </citation>
    <scope>NUCLEOTIDE SEQUENCE [LARGE SCALE GENOMIC DNA]</scope>
    <source>
        <strain evidence="2 3">DSM 43019</strain>
    </source>
</reference>
<sequence length="213" mass="23550">TALGRVWESRTPPDSTYGKAHPGDWVGLFFLPLSTTVKAVLVYRSLPKSLGLLVAAFALIAASAFMAWVSRPGPSFDVVRFVIGVFGVLFFGFGAVRVGQQVFRRGPVVEVFTGGVRDIRLSSQVIPWHVVRGVEQLVVQRQVFVVVVVEEGFEKRYLSGTKGMLQQVNRKIGFLGVNIAVTGLQVSADELQEAIVRYWREALPGPVRHDDRR</sequence>
<feature type="transmembrane region" description="Helical" evidence="1">
    <location>
        <begin position="81"/>
        <end position="99"/>
    </location>
</feature>
<accession>A0A1I2ITL2</accession>
<keyword evidence="1" id="KW-0472">Membrane</keyword>
<dbReference type="EMBL" id="FONV01000010">
    <property type="protein sequence ID" value="SFF45609.1"/>
    <property type="molecule type" value="Genomic_DNA"/>
</dbReference>
<dbReference type="NCBIfam" id="NF041635">
    <property type="entry name" value="STM3941_fam"/>
    <property type="match status" value="1"/>
</dbReference>
<dbReference type="Proteomes" id="UP000199645">
    <property type="component" value="Unassembled WGS sequence"/>
</dbReference>
<keyword evidence="3" id="KW-1185">Reference proteome</keyword>
<feature type="non-terminal residue" evidence="2">
    <location>
        <position position="1"/>
    </location>
</feature>
<keyword evidence="1" id="KW-0812">Transmembrane</keyword>
<name>A0A1I2ITL2_9ACTN</name>
<dbReference type="AlphaFoldDB" id="A0A1I2ITL2"/>